<dbReference type="AlphaFoldDB" id="A0A0D2NVD4"/>
<feature type="coiled-coil region" evidence="1">
    <location>
        <begin position="20"/>
        <end position="61"/>
    </location>
</feature>
<protein>
    <submittedName>
        <fullName evidence="2">Uncharacterized protein</fullName>
    </submittedName>
</protein>
<name>A0A0D2NVD4_HYPSF</name>
<dbReference type="STRING" id="945553.A0A0D2NVD4"/>
<dbReference type="OMA" id="CMATIAM"/>
<keyword evidence="1" id="KW-0175">Coiled coil</keyword>
<evidence type="ECO:0000313" key="2">
    <source>
        <dbReference type="EMBL" id="KJA20501.1"/>
    </source>
</evidence>
<organism evidence="2 3">
    <name type="scientific">Hypholoma sublateritium (strain FD-334 SS-4)</name>
    <dbReference type="NCBI Taxonomy" id="945553"/>
    <lineage>
        <taxon>Eukaryota</taxon>
        <taxon>Fungi</taxon>
        <taxon>Dikarya</taxon>
        <taxon>Basidiomycota</taxon>
        <taxon>Agaricomycotina</taxon>
        <taxon>Agaricomycetes</taxon>
        <taxon>Agaricomycetidae</taxon>
        <taxon>Agaricales</taxon>
        <taxon>Agaricineae</taxon>
        <taxon>Strophariaceae</taxon>
        <taxon>Hypholoma</taxon>
    </lineage>
</organism>
<dbReference type="Proteomes" id="UP000054270">
    <property type="component" value="Unassembled WGS sequence"/>
</dbReference>
<dbReference type="EMBL" id="KN817567">
    <property type="protein sequence ID" value="KJA20501.1"/>
    <property type="molecule type" value="Genomic_DNA"/>
</dbReference>
<proteinExistence type="predicted"/>
<evidence type="ECO:0000313" key="3">
    <source>
        <dbReference type="Proteomes" id="UP000054270"/>
    </source>
</evidence>
<evidence type="ECO:0000256" key="1">
    <source>
        <dbReference type="SAM" id="Coils"/>
    </source>
</evidence>
<reference evidence="3" key="1">
    <citation type="submission" date="2014-04" db="EMBL/GenBank/DDBJ databases">
        <title>Evolutionary Origins and Diversification of the Mycorrhizal Mutualists.</title>
        <authorList>
            <consortium name="DOE Joint Genome Institute"/>
            <consortium name="Mycorrhizal Genomics Consortium"/>
            <person name="Kohler A."/>
            <person name="Kuo A."/>
            <person name="Nagy L.G."/>
            <person name="Floudas D."/>
            <person name="Copeland A."/>
            <person name="Barry K.W."/>
            <person name="Cichocki N."/>
            <person name="Veneault-Fourrey C."/>
            <person name="LaButti K."/>
            <person name="Lindquist E.A."/>
            <person name="Lipzen A."/>
            <person name="Lundell T."/>
            <person name="Morin E."/>
            <person name="Murat C."/>
            <person name="Riley R."/>
            <person name="Ohm R."/>
            <person name="Sun H."/>
            <person name="Tunlid A."/>
            <person name="Henrissat B."/>
            <person name="Grigoriev I.V."/>
            <person name="Hibbett D.S."/>
            <person name="Martin F."/>
        </authorList>
    </citation>
    <scope>NUCLEOTIDE SEQUENCE [LARGE SCALE GENOMIC DNA]</scope>
    <source>
        <strain evidence="3">FD-334 SS-4</strain>
    </source>
</reference>
<gene>
    <name evidence="2" type="ORF">HYPSUDRAFT_203809</name>
</gene>
<keyword evidence="3" id="KW-1185">Reference proteome</keyword>
<accession>A0A0D2NVD4</accession>
<sequence length="379" mass="42007">MIKSAVMGTVIPWEGPTELYDRLSAEYQRVSAELNHFKSECHDLRNKIQQDRVQYITLENELSHVRRELADSRHLADARGKELFGAQVFLSTTDILSVSEIAQKAAELNDEIFQAAALLAESLIHEVSNWAPQDEQNKSLTVALGMLGGPIVDAITSSSGPEINPYLIQLVLQISLTRFCGDKLGKWYEKDEITNEVLVNIYKEIFRTEEQAVSGRWRAITHAKTRLKTDNWAFELNNNLTHILRVASLLSPTVSDSLSTFEQKLSPIFRAIINLHIALGEQFTSADITPVVVTSGAAFEAEWMEDALSDARTSGRGNFKVNSVPLETADVVAATLGIGLRQRMPHPALKGSGNLGHVIILPPKVILQSTLTEILEPFV</sequence>
<dbReference type="OrthoDB" id="3222645at2759"/>